<sequence length="203" mass="22360">MGSSVRTYGCNTELCSTGQVEVNLRETKYGLTPLSWATENGHESVVKMLLDTGKIDVNSSDKHNRSPVSWAASNGHGAVVILLLGTSKVSVDLIDTEGRTALSWAARKGKENTVSLLVQNSKRMINYRDNRGFTPLMWALARSHHPVVEVLSRSGNLADDSYKERLAFHAFNFMSAAELEKFMADIGYAGLDDFLGLQALFYL</sequence>
<feature type="repeat" description="ANK" evidence="3">
    <location>
        <begin position="29"/>
        <end position="53"/>
    </location>
</feature>
<keyword evidence="1" id="KW-0677">Repeat</keyword>
<protein>
    <submittedName>
        <fullName evidence="4">Ankyrin repeat-containing domain superfamily</fullName>
    </submittedName>
</protein>
<keyword evidence="5" id="KW-1185">Reference proteome</keyword>
<dbReference type="InterPro" id="IPR036770">
    <property type="entry name" value="Ankyrin_rpt-contain_sf"/>
</dbReference>
<dbReference type="AlphaFoldDB" id="A0AAX4J1W0"/>
<evidence type="ECO:0000313" key="5">
    <source>
        <dbReference type="Proteomes" id="UP001322277"/>
    </source>
</evidence>
<dbReference type="SMART" id="SM00248">
    <property type="entry name" value="ANK"/>
    <property type="match status" value="4"/>
</dbReference>
<dbReference type="PANTHER" id="PTHR24198">
    <property type="entry name" value="ANKYRIN REPEAT AND PROTEIN KINASE DOMAIN-CONTAINING PROTEIN"/>
    <property type="match status" value="1"/>
</dbReference>
<evidence type="ECO:0000256" key="2">
    <source>
        <dbReference type="ARBA" id="ARBA00023043"/>
    </source>
</evidence>
<dbReference type="RefSeq" id="XP_062786593.1">
    <property type="nucleotide sequence ID" value="XM_062930542.1"/>
</dbReference>
<evidence type="ECO:0000256" key="1">
    <source>
        <dbReference type="ARBA" id="ARBA00022737"/>
    </source>
</evidence>
<dbReference type="Pfam" id="PF12796">
    <property type="entry name" value="Ank_2"/>
    <property type="match status" value="1"/>
</dbReference>
<reference evidence="5" key="1">
    <citation type="journal article" date="2023" name="bioRxiv">
        <title>Complete genome of the Medicago anthracnose fungus, Colletotrichum destructivum, reveals a mini-chromosome-like region within a core chromosome.</title>
        <authorList>
            <person name="Lapalu N."/>
            <person name="Simon A."/>
            <person name="Lu A."/>
            <person name="Plaumann P.-L."/>
            <person name="Amselem J."/>
            <person name="Pigne S."/>
            <person name="Auger A."/>
            <person name="Koch C."/>
            <person name="Dallery J.-F."/>
            <person name="O'Connell R.J."/>
        </authorList>
    </citation>
    <scope>NUCLEOTIDE SEQUENCE [LARGE SCALE GENOMIC DNA]</scope>
    <source>
        <strain evidence="5">CBS 520.97</strain>
    </source>
</reference>
<dbReference type="SUPFAM" id="SSF48403">
    <property type="entry name" value="Ankyrin repeat"/>
    <property type="match status" value="1"/>
</dbReference>
<dbReference type="Proteomes" id="UP001322277">
    <property type="component" value="Chromosome 10"/>
</dbReference>
<dbReference type="InterPro" id="IPR002110">
    <property type="entry name" value="Ankyrin_rpt"/>
</dbReference>
<dbReference type="PANTHER" id="PTHR24198:SF165">
    <property type="entry name" value="ANKYRIN REPEAT-CONTAINING PROTEIN-RELATED"/>
    <property type="match status" value="1"/>
</dbReference>
<dbReference type="KEGG" id="cdet:87950886"/>
<dbReference type="PROSITE" id="PS50297">
    <property type="entry name" value="ANK_REP_REGION"/>
    <property type="match status" value="1"/>
</dbReference>
<dbReference type="Gene3D" id="1.25.40.20">
    <property type="entry name" value="Ankyrin repeat-containing domain"/>
    <property type="match status" value="1"/>
</dbReference>
<dbReference type="EMBL" id="CP137314">
    <property type="protein sequence ID" value="WQF89372.1"/>
    <property type="molecule type" value="Genomic_DNA"/>
</dbReference>
<evidence type="ECO:0000256" key="3">
    <source>
        <dbReference type="PROSITE-ProRule" id="PRU00023"/>
    </source>
</evidence>
<organism evidence="4 5">
    <name type="scientific">Colletotrichum destructivum</name>
    <dbReference type="NCBI Taxonomy" id="34406"/>
    <lineage>
        <taxon>Eukaryota</taxon>
        <taxon>Fungi</taxon>
        <taxon>Dikarya</taxon>
        <taxon>Ascomycota</taxon>
        <taxon>Pezizomycotina</taxon>
        <taxon>Sordariomycetes</taxon>
        <taxon>Hypocreomycetidae</taxon>
        <taxon>Glomerellales</taxon>
        <taxon>Glomerellaceae</taxon>
        <taxon>Colletotrichum</taxon>
        <taxon>Colletotrichum destructivum species complex</taxon>
    </lineage>
</organism>
<accession>A0AAX4J1W0</accession>
<keyword evidence="2 3" id="KW-0040">ANK repeat</keyword>
<dbReference type="PROSITE" id="PS50088">
    <property type="entry name" value="ANK_REPEAT"/>
    <property type="match status" value="1"/>
</dbReference>
<dbReference type="GeneID" id="87950886"/>
<gene>
    <name evidence="4" type="ORF">CDEST_14386</name>
</gene>
<evidence type="ECO:0000313" key="4">
    <source>
        <dbReference type="EMBL" id="WQF89372.1"/>
    </source>
</evidence>
<name>A0AAX4J1W0_9PEZI</name>
<dbReference type="Pfam" id="PF00023">
    <property type="entry name" value="Ank"/>
    <property type="match status" value="1"/>
</dbReference>
<proteinExistence type="predicted"/>